<evidence type="ECO:0000313" key="18">
    <source>
        <dbReference type="Proteomes" id="UP000247523"/>
    </source>
</evidence>
<evidence type="ECO:0000313" key="16">
    <source>
        <dbReference type="EMBL" id="RDY30853.1"/>
    </source>
</evidence>
<comment type="catalytic activity">
    <reaction evidence="1">
        <text>ATP + protein L-histidine = ADP + protein N-phospho-L-histidine.</text>
        <dbReference type="EC" id="2.7.13.3"/>
    </reaction>
</comment>
<dbReference type="PANTHER" id="PTHR34220:SF7">
    <property type="entry name" value="SENSOR HISTIDINE KINASE YPDA"/>
    <property type="match status" value="1"/>
</dbReference>
<dbReference type="PROSITE" id="PS50885">
    <property type="entry name" value="HAMP"/>
    <property type="match status" value="1"/>
</dbReference>
<dbReference type="InterPro" id="IPR010559">
    <property type="entry name" value="Sig_transdc_His_kin_internal"/>
</dbReference>
<evidence type="ECO:0000256" key="5">
    <source>
        <dbReference type="ARBA" id="ARBA00022553"/>
    </source>
</evidence>
<dbReference type="EC" id="2.7.13.3" evidence="3"/>
<evidence type="ECO:0000256" key="10">
    <source>
        <dbReference type="ARBA" id="ARBA00023012"/>
    </source>
</evidence>
<sequence length="597" mass="68682">MINEIKKLINYILGVYRCRSIQFTISISFTAISIISMSFVGLTLYEKYIENSKQLVTQKNKQLIDQASLNLNTYIRNLMNISDTMYYSVIKNKDLAYEDMDKEMTLLYEANKDNLISIACFDEKGNLIAASPVASMKDEVLPEKQDWFIQANLKIENLHFSTPHVQDLFNDSNFRYYWVVSLSRVVSLTYEGNTSRGILLVDMNFSDIEQLFSKVNTKGEGYVYLTDSEGELIYHPKQKVIYSNLMKENNQEAAQYEDGNHMEYFEGEERAVVVKTVGYTGWKIISVTPIKEIAINLNQFKYFTYIVLAVSIIVIIIGNIVISEKITNPIRKLEHSVKDLENGNLNSIIYTGGSHEIQHLGRTIYSMVNQMKHLMDDIVKEQEEKRKSELDALQSQINPHFLYNTLDSIVWMVESQRYQDAISMVTALASLFRISLSKGKNIISIHDEMEHAKNYLKIQKVRYKDQFNVVIDIAKEIEEYSTIKLIVQPLLENAIYYGVESMRDEGIITIKGYETENDIYIEISDNGMGIPKEEQLLLLTDNSRARKKGSGIGLINVHQRIKLYFGEEYGLQIKSELDEGTTIVIHLPKVKDREGAK</sequence>
<dbReference type="PROSITE" id="PS50109">
    <property type="entry name" value="HIS_KIN"/>
    <property type="match status" value="1"/>
</dbReference>
<evidence type="ECO:0000256" key="4">
    <source>
        <dbReference type="ARBA" id="ARBA00022475"/>
    </source>
</evidence>
<evidence type="ECO:0000256" key="7">
    <source>
        <dbReference type="ARBA" id="ARBA00022692"/>
    </source>
</evidence>
<dbReference type="Gene3D" id="3.30.565.10">
    <property type="entry name" value="Histidine kinase-like ATPase, C-terminal domain"/>
    <property type="match status" value="1"/>
</dbReference>
<dbReference type="GO" id="GO:0000155">
    <property type="term" value="F:phosphorelay sensor kinase activity"/>
    <property type="evidence" value="ECO:0007669"/>
    <property type="project" value="InterPro"/>
</dbReference>
<comment type="caution">
    <text evidence="15">The sequence shown here is derived from an EMBL/GenBank/DDBJ whole genome shotgun (WGS) entry which is preliminary data.</text>
</comment>
<comment type="subcellular location">
    <subcellularLocation>
        <location evidence="2">Cell membrane</location>
        <topology evidence="2">Multi-pass membrane protein</topology>
    </subcellularLocation>
</comment>
<evidence type="ECO:0000259" key="13">
    <source>
        <dbReference type="PROSITE" id="PS50109"/>
    </source>
</evidence>
<dbReference type="RefSeq" id="WP_094378008.1">
    <property type="nucleotide sequence ID" value="NZ_NOKA02000027.1"/>
</dbReference>
<protein>
    <recommendedName>
        <fullName evidence="3">histidine kinase</fullName>
        <ecNumber evidence="3">2.7.13.3</ecNumber>
    </recommendedName>
</protein>
<evidence type="ECO:0000256" key="8">
    <source>
        <dbReference type="ARBA" id="ARBA00022777"/>
    </source>
</evidence>
<reference evidence="15 18" key="2">
    <citation type="submission" date="2018-05" db="EMBL/GenBank/DDBJ databases">
        <title>Genomic Encyclopedia of Type Strains, Phase IV (KMG-IV): sequencing the most valuable type-strain genomes for metagenomic binning, comparative biology and taxonomic classification.</title>
        <authorList>
            <person name="Goeker M."/>
        </authorList>
    </citation>
    <scope>NUCLEOTIDE SEQUENCE [LARGE SCALE GENOMIC DNA]</scope>
    <source>
        <strain evidence="15 18">DSM 28816</strain>
    </source>
</reference>
<keyword evidence="11 12" id="KW-0472">Membrane</keyword>
<keyword evidence="8 15" id="KW-0418">Kinase</keyword>
<dbReference type="SUPFAM" id="SSF55874">
    <property type="entry name" value="ATPase domain of HSP90 chaperone/DNA topoisomerase II/histidine kinase"/>
    <property type="match status" value="1"/>
</dbReference>
<dbReference type="Proteomes" id="UP000216411">
    <property type="component" value="Unassembled WGS sequence"/>
</dbReference>
<keyword evidence="10" id="KW-0902">Two-component regulatory system</keyword>
<reference evidence="16 17" key="1">
    <citation type="journal article" date="2017" name="Genome Announc.">
        <title>Draft Genome Sequence of a Sporulating and Motile Strain of Lachnotalea glycerini Isolated from Water in Quebec City, Canada.</title>
        <authorList>
            <person name="Maheux A.F."/>
            <person name="Boudreau D.K."/>
            <person name="Berube E."/>
            <person name="Boissinot M."/>
            <person name="Raymond F."/>
            <person name="Brodeur S."/>
            <person name="Corbeil J."/>
            <person name="Isabel S."/>
            <person name="Omar R.F."/>
            <person name="Bergeron M.G."/>
        </authorList>
    </citation>
    <scope>NUCLEOTIDE SEQUENCE [LARGE SCALE GENOMIC DNA]</scope>
    <source>
        <strain evidence="16 17">CCRI-19302</strain>
    </source>
</reference>
<dbReference type="InterPro" id="IPR050640">
    <property type="entry name" value="Bact_2-comp_sensor_kinase"/>
</dbReference>
<dbReference type="EMBL" id="QICS01000020">
    <property type="protein sequence ID" value="PXV85039.1"/>
    <property type="molecule type" value="Genomic_DNA"/>
</dbReference>
<keyword evidence="4" id="KW-1003">Cell membrane</keyword>
<dbReference type="InterPro" id="IPR005467">
    <property type="entry name" value="His_kinase_dom"/>
</dbReference>
<evidence type="ECO:0000256" key="12">
    <source>
        <dbReference type="SAM" id="Phobius"/>
    </source>
</evidence>
<keyword evidence="9 12" id="KW-1133">Transmembrane helix</keyword>
<dbReference type="EMBL" id="NOKA02000027">
    <property type="protein sequence ID" value="RDY30853.1"/>
    <property type="molecule type" value="Genomic_DNA"/>
</dbReference>
<dbReference type="InterPro" id="IPR033479">
    <property type="entry name" value="dCache_1"/>
</dbReference>
<keyword evidence="6" id="KW-0808">Transferase</keyword>
<dbReference type="InterPro" id="IPR036890">
    <property type="entry name" value="HATPase_C_sf"/>
</dbReference>
<evidence type="ECO:0000256" key="9">
    <source>
        <dbReference type="ARBA" id="ARBA00022989"/>
    </source>
</evidence>
<dbReference type="PANTHER" id="PTHR34220">
    <property type="entry name" value="SENSOR HISTIDINE KINASE YPDA"/>
    <property type="match status" value="1"/>
</dbReference>
<keyword evidence="5" id="KW-0597">Phosphoprotein</keyword>
<evidence type="ECO:0000256" key="3">
    <source>
        <dbReference type="ARBA" id="ARBA00012438"/>
    </source>
</evidence>
<name>A0A255ID02_9FIRM</name>
<reference evidence="16" key="3">
    <citation type="submission" date="2018-07" db="EMBL/GenBank/DDBJ databases">
        <authorList>
            <person name="Quirk P.G."/>
            <person name="Krulwich T.A."/>
        </authorList>
    </citation>
    <scope>NUCLEOTIDE SEQUENCE</scope>
    <source>
        <strain evidence="16">CCRI-19302</strain>
    </source>
</reference>
<dbReference type="Gene3D" id="3.30.450.20">
    <property type="entry name" value="PAS domain"/>
    <property type="match status" value="1"/>
</dbReference>
<accession>A0A255ID02</accession>
<proteinExistence type="predicted"/>
<dbReference type="OrthoDB" id="9809348at2"/>
<evidence type="ECO:0000256" key="1">
    <source>
        <dbReference type="ARBA" id="ARBA00000085"/>
    </source>
</evidence>
<evidence type="ECO:0000259" key="14">
    <source>
        <dbReference type="PROSITE" id="PS50885"/>
    </source>
</evidence>
<evidence type="ECO:0000313" key="15">
    <source>
        <dbReference type="EMBL" id="PXV85039.1"/>
    </source>
</evidence>
<dbReference type="Proteomes" id="UP000247523">
    <property type="component" value="Unassembled WGS sequence"/>
</dbReference>
<feature type="domain" description="Histidine kinase" evidence="13">
    <location>
        <begin position="483"/>
        <end position="591"/>
    </location>
</feature>
<evidence type="ECO:0000256" key="2">
    <source>
        <dbReference type="ARBA" id="ARBA00004651"/>
    </source>
</evidence>
<dbReference type="Pfam" id="PF06580">
    <property type="entry name" value="His_kinase"/>
    <property type="match status" value="1"/>
</dbReference>
<dbReference type="Pfam" id="PF02518">
    <property type="entry name" value="HATPase_c"/>
    <property type="match status" value="1"/>
</dbReference>
<dbReference type="InterPro" id="IPR003594">
    <property type="entry name" value="HATPase_dom"/>
</dbReference>
<keyword evidence="7 12" id="KW-0812">Transmembrane</keyword>
<feature type="domain" description="HAMP" evidence="14">
    <location>
        <begin position="324"/>
        <end position="376"/>
    </location>
</feature>
<dbReference type="CDD" id="cd12912">
    <property type="entry name" value="PDC2_MCP_like"/>
    <property type="match status" value="1"/>
</dbReference>
<gene>
    <name evidence="15" type="ORF">C8E03_12011</name>
    <name evidence="16" type="ORF">CG710_012775</name>
</gene>
<dbReference type="GO" id="GO:0005886">
    <property type="term" value="C:plasma membrane"/>
    <property type="evidence" value="ECO:0007669"/>
    <property type="project" value="UniProtKB-SubCell"/>
</dbReference>
<organism evidence="15 18">
    <name type="scientific">Lachnotalea glycerini</name>
    <dbReference type="NCBI Taxonomy" id="1763509"/>
    <lineage>
        <taxon>Bacteria</taxon>
        <taxon>Bacillati</taxon>
        <taxon>Bacillota</taxon>
        <taxon>Clostridia</taxon>
        <taxon>Lachnospirales</taxon>
        <taxon>Lachnospiraceae</taxon>
        <taxon>Lachnotalea</taxon>
    </lineage>
</organism>
<keyword evidence="17" id="KW-1185">Reference proteome</keyword>
<dbReference type="Gene3D" id="6.10.340.10">
    <property type="match status" value="1"/>
</dbReference>
<dbReference type="PRINTS" id="PR00344">
    <property type="entry name" value="BCTRLSENSOR"/>
</dbReference>
<evidence type="ECO:0000256" key="11">
    <source>
        <dbReference type="ARBA" id="ARBA00023136"/>
    </source>
</evidence>
<dbReference type="SMART" id="SM00387">
    <property type="entry name" value="HATPase_c"/>
    <property type="match status" value="1"/>
</dbReference>
<dbReference type="SUPFAM" id="SSF158472">
    <property type="entry name" value="HAMP domain-like"/>
    <property type="match status" value="1"/>
</dbReference>
<feature type="transmembrane region" description="Helical" evidence="12">
    <location>
        <begin position="302"/>
        <end position="322"/>
    </location>
</feature>
<dbReference type="AlphaFoldDB" id="A0A255ID02"/>
<dbReference type="InterPro" id="IPR003660">
    <property type="entry name" value="HAMP_dom"/>
</dbReference>
<dbReference type="Pfam" id="PF02743">
    <property type="entry name" value="dCache_1"/>
    <property type="match status" value="1"/>
</dbReference>
<dbReference type="InterPro" id="IPR004358">
    <property type="entry name" value="Sig_transdc_His_kin-like_C"/>
</dbReference>
<dbReference type="CDD" id="cd18773">
    <property type="entry name" value="PDC1_HK_sensor"/>
    <property type="match status" value="1"/>
</dbReference>
<dbReference type="CDD" id="cd06225">
    <property type="entry name" value="HAMP"/>
    <property type="match status" value="1"/>
</dbReference>
<evidence type="ECO:0000313" key="17">
    <source>
        <dbReference type="Proteomes" id="UP000216411"/>
    </source>
</evidence>
<feature type="transmembrane region" description="Helical" evidence="12">
    <location>
        <begin position="21"/>
        <end position="45"/>
    </location>
</feature>
<evidence type="ECO:0000256" key="6">
    <source>
        <dbReference type="ARBA" id="ARBA00022679"/>
    </source>
</evidence>